<accession>E1F476</accession>
<dbReference type="SUPFAM" id="SSF50630">
    <property type="entry name" value="Acid proteases"/>
    <property type="match status" value="1"/>
</dbReference>
<protein>
    <submittedName>
        <fullName evidence="1">Uncharacterized protein</fullName>
    </submittedName>
</protein>
<dbReference type="Proteomes" id="UP000008974">
    <property type="component" value="Unassembled WGS sequence"/>
</dbReference>
<dbReference type="OrthoDB" id="10252019at2759"/>
<dbReference type="OMA" id="PGRYYKQ"/>
<dbReference type="InterPro" id="IPR021109">
    <property type="entry name" value="Peptidase_aspartic_dom_sf"/>
</dbReference>
<dbReference type="VEuPathDB" id="GiardiaDB:GLP15_1447"/>
<reference evidence="1 2" key="1">
    <citation type="journal article" date="2010" name="BMC Genomics">
        <title>Genome analysis and comparative genomics of a Giardia intestinalis assemblage E isolate.</title>
        <authorList>
            <person name="Jerlstrom-Hultqvist J."/>
            <person name="Franzen O."/>
            <person name="Ankarklev J."/>
            <person name="Xu F."/>
            <person name="Nohynkova E."/>
            <person name="Andersson J.O."/>
            <person name="Svard S.G."/>
            <person name="Andersson B."/>
        </authorList>
    </citation>
    <scope>NUCLEOTIDE SEQUENCE [LARGE SCALE GENOMIC DNA]</scope>
    <source>
        <strain evidence="1 2">P15</strain>
    </source>
</reference>
<dbReference type="AlphaFoldDB" id="E1F476"/>
<comment type="caution">
    <text evidence="1">The sequence shown here is derived from an EMBL/GenBank/DDBJ whole genome shotgun (WGS) entry which is preliminary data.</text>
</comment>
<dbReference type="Gene3D" id="2.40.70.10">
    <property type="entry name" value="Acid Proteases"/>
    <property type="match status" value="1"/>
</dbReference>
<sequence length="150" mass="16857">MAKRVLFAIESVMSLGGVHVLTQVDTGAVTSSLNARNVFVAKKNMGSMPLCVSFTMVSRFEGKEREYEFSNVPGRYYKQNEIMVAIPAVLCDLTPIPYEIQLYTKLRNRTSSVYDLSIGLDVFSQLQTRYKVRPFLQVTNSAGQISVPKY</sequence>
<dbReference type="EMBL" id="ACVC01000163">
    <property type="protein sequence ID" value="EFO62755.1"/>
    <property type="molecule type" value="Genomic_DNA"/>
</dbReference>
<proteinExistence type="predicted"/>
<evidence type="ECO:0000313" key="2">
    <source>
        <dbReference type="Proteomes" id="UP000008974"/>
    </source>
</evidence>
<organism evidence="1 2">
    <name type="scientific">Giardia intestinalis (strain P15)</name>
    <name type="common">Giardia lamblia</name>
    <dbReference type="NCBI Taxonomy" id="658858"/>
    <lineage>
        <taxon>Eukaryota</taxon>
        <taxon>Metamonada</taxon>
        <taxon>Diplomonadida</taxon>
        <taxon>Hexamitidae</taxon>
        <taxon>Giardiinae</taxon>
        <taxon>Giardia</taxon>
    </lineage>
</organism>
<gene>
    <name evidence="1" type="ORF">GLP15_1447</name>
</gene>
<evidence type="ECO:0000313" key="1">
    <source>
        <dbReference type="EMBL" id="EFO62755.1"/>
    </source>
</evidence>
<name>E1F476_GIAIA</name>